<dbReference type="Proteomes" id="UP000238479">
    <property type="component" value="Chromosome 2"/>
</dbReference>
<gene>
    <name evidence="1" type="ORF">RchiOBHm_Chr2g0126371</name>
</gene>
<keyword evidence="2" id="KW-1185">Reference proteome</keyword>
<proteinExistence type="predicted"/>
<accession>A0A2P6RTT3</accession>
<organism evidence="1 2">
    <name type="scientific">Rosa chinensis</name>
    <name type="common">China rose</name>
    <dbReference type="NCBI Taxonomy" id="74649"/>
    <lineage>
        <taxon>Eukaryota</taxon>
        <taxon>Viridiplantae</taxon>
        <taxon>Streptophyta</taxon>
        <taxon>Embryophyta</taxon>
        <taxon>Tracheophyta</taxon>
        <taxon>Spermatophyta</taxon>
        <taxon>Magnoliopsida</taxon>
        <taxon>eudicotyledons</taxon>
        <taxon>Gunneridae</taxon>
        <taxon>Pentapetalae</taxon>
        <taxon>rosids</taxon>
        <taxon>fabids</taxon>
        <taxon>Rosales</taxon>
        <taxon>Rosaceae</taxon>
        <taxon>Rosoideae</taxon>
        <taxon>Rosoideae incertae sedis</taxon>
        <taxon>Rosa</taxon>
    </lineage>
</organism>
<evidence type="ECO:0000313" key="2">
    <source>
        <dbReference type="Proteomes" id="UP000238479"/>
    </source>
</evidence>
<dbReference type="AlphaFoldDB" id="A0A2P6RTT3"/>
<dbReference type="EMBL" id="PDCK01000040">
    <property type="protein sequence ID" value="PRQ49836.1"/>
    <property type="molecule type" value="Genomic_DNA"/>
</dbReference>
<evidence type="ECO:0000313" key="1">
    <source>
        <dbReference type="EMBL" id="PRQ49836.1"/>
    </source>
</evidence>
<reference evidence="1 2" key="1">
    <citation type="journal article" date="2018" name="Nat. Genet.">
        <title>The Rosa genome provides new insights in the design of modern roses.</title>
        <authorList>
            <person name="Bendahmane M."/>
        </authorList>
    </citation>
    <scope>NUCLEOTIDE SEQUENCE [LARGE SCALE GENOMIC DNA]</scope>
    <source>
        <strain evidence="2">cv. Old Blush</strain>
    </source>
</reference>
<name>A0A2P6RTT3_ROSCH</name>
<sequence length="92" mass="9835">MFLGLRKTEPLPFLFSNGPRSLVIGRVRLGCWPRGCGCWPDGCGGDRAGGEAKACLVGGLTLVVKANYGRWDMRRRGRVGLLGSAQAGGLMR</sequence>
<dbReference type="Gramene" id="PRQ49836">
    <property type="protein sequence ID" value="PRQ49836"/>
    <property type="gene ID" value="RchiOBHm_Chr2g0126371"/>
</dbReference>
<comment type="caution">
    <text evidence="1">The sequence shown here is derived from an EMBL/GenBank/DDBJ whole genome shotgun (WGS) entry which is preliminary data.</text>
</comment>
<protein>
    <submittedName>
        <fullName evidence="1">Uncharacterized protein</fullName>
    </submittedName>
</protein>